<organism evidence="2 3">
    <name type="scientific">Janthinobacterium kumbetense</name>
    <dbReference type="NCBI Taxonomy" id="2950280"/>
    <lineage>
        <taxon>Bacteria</taxon>
        <taxon>Pseudomonadati</taxon>
        <taxon>Pseudomonadota</taxon>
        <taxon>Betaproteobacteria</taxon>
        <taxon>Burkholderiales</taxon>
        <taxon>Oxalobacteraceae</taxon>
        <taxon>Janthinobacterium</taxon>
    </lineage>
</organism>
<reference evidence="2 3" key="1">
    <citation type="submission" date="2022-06" db="EMBL/GenBank/DDBJ databases">
        <title>Janthinobacterium kumbetensis sp. nov., isolated from spring water in Turkey.</title>
        <authorList>
            <person name="Inan Bektas K."/>
            <person name="Belduz A.A."/>
            <person name="Canakci S."/>
            <person name="Nalcaoglu A."/>
            <person name="Ceylan E."/>
            <person name="Kati H."/>
        </authorList>
    </citation>
    <scope>NUCLEOTIDE SEQUENCE [LARGE SCALE GENOMIC DNA]</scope>
    <source>
        <strain evidence="2 3">GK</strain>
    </source>
</reference>
<sequence length="679" mass="77169">MKIDDLASKHDQAKIFNLEYEFRINRLKLDYITLADVRPAGSDLEQLAAEHQAGIAALRSFVALNFNHFNAASCSSLSCIPTRALGEDECYLHRIWMGGPLPAIACEAIQQWGAALDDVRCNGGAPYVSILWVWDAQQLRDDERFSPTGGAGRYTIGRYDIGGTTLHINSLRALALDFAPARFDILDTLHTQRYFATLSDYFRILIMCEYGGLYMDVDTIPHNPATIFLMKPEVPDYFQRKDDDSEERRHVSWMNLFLDETGMLIAKKNDAALRVIQRNVNRAYAGIDAQIPRSCPQFEARLFGQFYAEWKKNLGVTLLSHAEFYQRYCVLYDGAREAVAGGIRGMRLLDDIITDMHIPLSDEERRAYARCVARLDEIGWQLDDPLILPNIVDVFDIEEVPRMAYAAQLRADIEHFHYYSVLSDDPQLDRVNDVFCRYLLAHRSQHIAAGNFWRPTVGRHGSRMPAAGDAAPSGDEVQAQAGLLSHAPLTLVPGELLGDEAKNRMAKLLFATSYLEYCSFGNKLNLQFVELQRRQNIDPYLAHIHGLHDEDGRFIGFFTAATMDEFQACGAVSYYRDDMKALDDAYDAFVLAHARADDCFVSSLAIDEKYRGQGLFRQMFHEIRDLSSRKGCARITLTVWEKSEALQVYLHKGFRSVGTFDYAYSLFYDRLHFLVYEGN</sequence>
<dbReference type="InterPro" id="IPR029044">
    <property type="entry name" value="Nucleotide-diphossugar_trans"/>
</dbReference>
<evidence type="ECO:0000313" key="3">
    <source>
        <dbReference type="Proteomes" id="UP001202243"/>
    </source>
</evidence>
<gene>
    <name evidence="2" type="ORF">NCG91_15820</name>
</gene>
<dbReference type="EMBL" id="JAMQGR010000005">
    <property type="protein sequence ID" value="MCM2567074.1"/>
    <property type="molecule type" value="Genomic_DNA"/>
</dbReference>
<keyword evidence="2" id="KW-0012">Acyltransferase</keyword>
<protein>
    <submittedName>
        <fullName evidence="2">GNAT family N-acetyltransferase</fullName>
        <ecNumber evidence="2">2.3.1.-</ecNumber>
    </submittedName>
</protein>
<dbReference type="GO" id="GO:0016746">
    <property type="term" value="F:acyltransferase activity"/>
    <property type="evidence" value="ECO:0007669"/>
    <property type="project" value="UniProtKB-KW"/>
</dbReference>
<keyword evidence="2" id="KW-0808">Transferase</keyword>
<dbReference type="Gene3D" id="3.90.550.20">
    <property type="match status" value="1"/>
</dbReference>
<evidence type="ECO:0000259" key="1">
    <source>
        <dbReference type="PROSITE" id="PS51186"/>
    </source>
</evidence>
<evidence type="ECO:0000313" key="2">
    <source>
        <dbReference type="EMBL" id="MCM2567074.1"/>
    </source>
</evidence>
<dbReference type="RefSeq" id="WP_251350358.1">
    <property type="nucleotide sequence ID" value="NZ_JAMQGR010000005.1"/>
</dbReference>
<dbReference type="PROSITE" id="PS51186">
    <property type="entry name" value="GNAT"/>
    <property type="match status" value="1"/>
</dbReference>
<feature type="domain" description="N-acetyltransferase" evidence="1">
    <location>
        <begin position="515"/>
        <end position="674"/>
    </location>
</feature>
<dbReference type="Pfam" id="PF04488">
    <property type="entry name" value="Gly_transf_sug"/>
    <property type="match status" value="1"/>
</dbReference>
<accession>A0ABT0WTK2</accession>
<dbReference type="InterPro" id="IPR000182">
    <property type="entry name" value="GNAT_dom"/>
</dbReference>
<dbReference type="CDD" id="cd04301">
    <property type="entry name" value="NAT_SF"/>
    <property type="match status" value="1"/>
</dbReference>
<dbReference type="Proteomes" id="UP001202243">
    <property type="component" value="Unassembled WGS sequence"/>
</dbReference>
<dbReference type="SUPFAM" id="SSF53448">
    <property type="entry name" value="Nucleotide-diphospho-sugar transferases"/>
    <property type="match status" value="1"/>
</dbReference>
<dbReference type="EC" id="2.3.1.-" evidence="2"/>
<proteinExistence type="predicted"/>
<comment type="caution">
    <text evidence="2">The sequence shown here is derived from an EMBL/GenBank/DDBJ whole genome shotgun (WGS) entry which is preliminary data.</text>
</comment>
<keyword evidence="3" id="KW-1185">Reference proteome</keyword>
<dbReference type="SUPFAM" id="SSF55729">
    <property type="entry name" value="Acyl-CoA N-acyltransferases (Nat)"/>
    <property type="match status" value="1"/>
</dbReference>
<name>A0ABT0WTK2_9BURK</name>
<dbReference type="InterPro" id="IPR007577">
    <property type="entry name" value="GlycoTrfase_DXD_sugar-bd_CS"/>
</dbReference>
<dbReference type="InterPro" id="IPR016181">
    <property type="entry name" value="Acyl_CoA_acyltransferase"/>
</dbReference>
<dbReference type="Gene3D" id="3.40.630.30">
    <property type="match status" value="1"/>
</dbReference>
<dbReference type="Pfam" id="PF00583">
    <property type="entry name" value="Acetyltransf_1"/>
    <property type="match status" value="1"/>
</dbReference>